<accession>A0A6N0HP21</accession>
<dbReference type="PANTHER" id="PTHR30292">
    <property type="entry name" value="UNCHARACTERIZED PROTEIN YBGL-RELATED"/>
    <property type="match status" value="1"/>
</dbReference>
<evidence type="ECO:0000313" key="1">
    <source>
        <dbReference type="EMBL" id="QKQ24031.1"/>
    </source>
</evidence>
<dbReference type="RefSeq" id="WP_174605470.1">
    <property type="nucleotide sequence ID" value="NZ_CP054490.1"/>
</dbReference>
<proteinExistence type="predicted"/>
<keyword evidence="2" id="KW-1185">Reference proteome</keyword>
<dbReference type="InterPro" id="IPR005501">
    <property type="entry name" value="LamB/YcsF/PxpA-like"/>
</dbReference>
<name>A0A6N0HP21_9GAMM</name>
<dbReference type="Gene3D" id="3.20.20.370">
    <property type="entry name" value="Glycoside hydrolase/deacetylase"/>
    <property type="match status" value="1"/>
</dbReference>
<dbReference type="Proteomes" id="UP000509429">
    <property type="component" value="Chromosome"/>
</dbReference>
<protein>
    <submittedName>
        <fullName evidence="1">LamB/YcsF family protein</fullName>
    </submittedName>
</protein>
<gene>
    <name evidence="1" type="ORF">HUE58_02385</name>
</gene>
<dbReference type="InterPro" id="IPR011330">
    <property type="entry name" value="Glyco_hydro/deAcase_b/a-brl"/>
</dbReference>
<dbReference type="KEGG" id="reo:HUE58_02385"/>
<sequence>MQYLTNKKLINCDLGECLTPNPDTHIMPLIDMANIACGGHAGDDKSMVQTIQLAAQNNTAIGVHPSYFDKENFGRLSHDLNKNELFDLIYNQVLHFQQLCTENSVQLSYIKLHGALYHDIIHKQFVLNIVCDVIKAINQNINLVVQAGNEAHFKHIETNKKIQLLHEVFADRGYHSTHIIPRGEKGAVLDNAYAIVKQYQDFLNKKSFKIDTICFHSDNIASVKALKILKNA</sequence>
<dbReference type="GO" id="GO:0005975">
    <property type="term" value="P:carbohydrate metabolic process"/>
    <property type="evidence" value="ECO:0007669"/>
    <property type="project" value="InterPro"/>
</dbReference>
<dbReference type="EMBL" id="CP054490">
    <property type="protein sequence ID" value="QKQ24031.1"/>
    <property type="molecule type" value="Genomic_DNA"/>
</dbReference>
<dbReference type="AlphaFoldDB" id="A0A6N0HP21"/>
<evidence type="ECO:0000313" key="2">
    <source>
        <dbReference type="Proteomes" id="UP000509429"/>
    </source>
</evidence>
<reference evidence="1 2" key="1">
    <citation type="submission" date="2020-05" db="EMBL/GenBank/DDBJ databases">
        <title>Horizontal transmission and recombination maintain forever young bacterial symbiont genomes.</title>
        <authorList>
            <person name="Russell S.L."/>
            <person name="Pepper-Tunick E."/>
            <person name="Svedberg J."/>
            <person name="Byrne A."/>
            <person name="Ruelas Castillo J."/>
            <person name="Vollmers C."/>
            <person name="Beinart R.A."/>
            <person name="Corbett-Detig R."/>
        </authorList>
    </citation>
    <scope>NUCLEOTIDE SEQUENCE [LARGE SCALE GENOMIC DNA]</scope>
    <source>
        <strain evidence="1">JDF_Ridge</strain>
    </source>
</reference>
<organism evidence="1 2">
    <name type="scientific">Candidatus Ruthia endofausta</name>
    <dbReference type="NCBI Taxonomy" id="2738852"/>
    <lineage>
        <taxon>Bacteria</taxon>
        <taxon>Pseudomonadati</taxon>
        <taxon>Pseudomonadota</taxon>
        <taxon>Gammaproteobacteria</taxon>
        <taxon>Candidatus Pseudothioglobaceae</taxon>
        <taxon>Candidatus Ruthturnera</taxon>
    </lineage>
</organism>
<dbReference type="SUPFAM" id="SSF88713">
    <property type="entry name" value="Glycoside hydrolase/deacetylase"/>
    <property type="match status" value="1"/>
</dbReference>
<dbReference type="Pfam" id="PF03746">
    <property type="entry name" value="LamB_YcsF"/>
    <property type="match status" value="1"/>
</dbReference>
<dbReference type="PANTHER" id="PTHR30292:SF0">
    <property type="entry name" value="5-OXOPROLINASE SUBUNIT A"/>
    <property type="match status" value="1"/>
</dbReference>